<name>A0ABP4SUJ6_9MICO</name>
<dbReference type="RefSeq" id="WP_344053971.1">
    <property type="nucleotide sequence ID" value="NZ_BAAAPK010000001.1"/>
</dbReference>
<evidence type="ECO:0000259" key="3">
    <source>
        <dbReference type="Pfam" id="PF17782"/>
    </source>
</evidence>
<dbReference type="SUPFAM" id="SSF102405">
    <property type="entry name" value="MCP/YpsA-like"/>
    <property type="match status" value="1"/>
</dbReference>
<evidence type="ECO:0000259" key="2">
    <source>
        <dbReference type="Pfam" id="PF02481"/>
    </source>
</evidence>
<evidence type="ECO:0000313" key="4">
    <source>
        <dbReference type="EMBL" id="GAA1675396.1"/>
    </source>
</evidence>
<proteinExistence type="inferred from homology"/>
<protein>
    <submittedName>
        <fullName evidence="4">DNA-processing protein DprA</fullName>
    </submittedName>
</protein>
<keyword evidence="5" id="KW-1185">Reference proteome</keyword>
<dbReference type="NCBIfam" id="TIGR00732">
    <property type="entry name" value="dprA"/>
    <property type="match status" value="1"/>
</dbReference>
<reference evidence="5" key="1">
    <citation type="journal article" date="2019" name="Int. J. Syst. Evol. Microbiol.">
        <title>The Global Catalogue of Microorganisms (GCM) 10K type strain sequencing project: providing services to taxonomists for standard genome sequencing and annotation.</title>
        <authorList>
            <consortium name="The Broad Institute Genomics Platform"/>
            <consortium name="The Broad Institute Genome Sequencing Center for Infectious Disease"/>
            <person name="Wu L."/>
            <person name="Ma J."/>
        </authorList>
    </citation>
    <scope>NUCLEOTIDE SEQUENCE [LARGE SCALE GENOMIC DNA]</scope>
    <source>
        <strain evidence="5">JCM 15575</strain>
    </source>
</reference>
<dbReference type="Pfam" id="PF17782">
    <property type="entry name" value="WHD_DprA"/>
    <property type="match status" value="1"/>
</dbReference>
<gene>
    <name evidence="4" type="primary">dprA</name>
    <name evidence="4" type="ORF">GCM10009807_19260</name>
</gene>
<comment type="similarity">
    <text evidence="1">Belongs to the DprA/Smf family.</text>
</comment>
<dbReference type="InterPro" id="IPR036388">
    <property type="entry name" value="WH-like_DNA-bd_sf"/>
</dbReference>
<feature type="domain" description="Smf/DprA SLOG" evidence="2">
    <location>
        <begin position="114"/>
        <end position="325"/>
    </location>
</feature>
<dbReference type="InterPro" id="IPR041614">
    <property type="entry name" value="DprA_WH"/>
</dbReference>
<dbReference type="PANTHER" id="PTHR43022">
    <property type="entry name" value="PROTEIN SMF"/>
    <property type="match status" value="1"/>
</dbReference>
<evidence type="ECO:0000313" key="5">
    <source>
        <dbReference type="Proteomes" id="UP001500596"/>
    </source>
</evidence>
<dbReference type="Gene3D" id="3.40.50.450">
    <property type="match status" value="1"/>
</dbReference>
<dbReference type="InterPro" id="IPR057666">
    <property type="entry name" value="DrpA_SLOG"/>
</dbReference>
<sequence>MTPQLPTSAQVRAAIAPVVDADVDEDRARRIFAAHVWSCVAEPGDGVAGRIVAAVGAETALIEVAGGGSDGLAREAAELSAQQWIEARNRWMPRLERLDARIPLDTARRAGLRLIVPEDEHWPAALGDLGVHAPFVLWVRGAPDALTRAAHTVALVGARASTSYGEHVTTEIAAELCGRGVGVISGAAFGIDGAAHRAALLAGGTTIAVLAGGVDRPYPRAHAHLLDRIATTGAVISEVPCGSEPTKWRFLQRNRVIAALGDATVVVEAGHRSGSLNTAGHAAAMSRPLGAVPGPVTSAASAGCHRLLREYDARCVTSADDVLELIGAPDGQTALFDVTGEPRPRSGSAGRTDDATRVLDAMSFRAPREVAEIARRSGIAVDDASAILGLLWLEGAAVDGRDGWRRVRRSGSA</sequence>
<dbReference type="Proteomes" id="UP001500596">
    <property type="component" value="Unassembled WGS sequence"/>
</dbReference>
<accession>A0ABP4SUJ6</accession>
<feature type="domain" description="DprA winged helix" evidence="3">
    <location>
        <begin position="346"/>
        <end position="396"/>
    </location>
</feature>
<organism evidence="4 5">
    <name type="scientific">Microbacterium lacus</name>
    <dbReference type="NCBI Taxonomy" id="415217"/>
    <lineage>
        <taxon>Bacteria</taxon>
        <taxon>Bacillati</taxon>
        <taxon>Actinomycetota</taxon>
        <taxon>Actinomycetes</taxon>
        <taxon>Micrococcales</taxon>
        <taxon>Microbacteriaceae</taxon>
        <taxon>Microbacterium</taxon>
    </lineage>
</organism>
<dbReference type="InterPro" id="IPR003488">
    <property type="entry name" value="DprA"/>
</dbReference>
<dbReference type="PANTHER" id="PTHR43022:SF1">
    <property type="entry name" value="PROTEIN SMF"/>
    <property type="match status" value="1"/>
</dbReference>
<evidence type="ECO:0000256" key="1">
    <source>
        <dbReference type="ARBA" id="ARBA00006525"/>
    </source>
</evidence>
<comment type="caution">
    <text evidence="4">The sequence shown here is derived from an EMBL/GenBank/DDBJ whole genome shotgun (WGS) entry which is preliminary data.</text>
</comment>
<dbReference type="Pfam" id="PF02481">
    <property type="entry name" value="DNA_processg_A"/>
    <property type="match status" value="1"/>
</dbReference>
<dbReference type="EMBL" id="BAAAPK010000001">
    <property type="protein sequence ID" value="GAA1675396.1"/>
    <property type="molecule type" value="Genomic_DNA"/>
</dbReference>
<dbReference type="Gene3D" id="1.10.10.10">
    <property type="entry name" value="Winged helix-like DNA-binding domain superfamily/Winged helix DNA-binding domain"/>
    <property type="match status" value="1"/>
</dbReference>